<proteinExistence type="predicted"/>
<organism evidence="2 4">
    <name type="scientific">Trifolium medium</name>
    <dbReference type="NCBI Taxonomy" id="97028"/>
    <lineage>
        <taxon>Eukaryota</taxon>
        <taxon>Viridiplantae</taxon>
        <taxon>Streptophyta</taxon>
        <taxon>Embryophyta</taxon>
        <taxon>Tracheophyta</taxon>
        <taxon>Spermatophyta</taxon>
        <taxon>Magnoliopsida</taxon>
        <taxon>eudicotyledons</taxon>
        <taxon>Gunneridae</taxon>
        <taxon>Pentapetalae</taxon>
        <taxon>rosids</taxon>
        <taxon>fabids</taxon>
        <taxon>Fabales</taxon>
        <taxon>Fabaceae</taxon>
        <taxon>Papilionoideae</taxon>
        <taxon>50 kb inversion clade</taxon>
        <taxon>NPAAA clade</taxon>
        <taxon>Hologalegina</taxon>
        <taxon>IRL clade</taxon>
        <taxon>Trifolieae</taxon>
        <taxon>Trifolium</taxon>
    </lineage>
</organism>
<dbReference type="AlphaFoldDB" id="A0A392LW68"/>
<dbReference type="Proteomes" id="UP000265520">
    <property type="component" value="Unassembled WGS sequence"/>
</dbReference>
<dbReference type="EMBL" id="LXQA010000091">
    <property type="protein sequence ID" value="MCH79403.1"/>
    <property type="molecule type" value="Genomic_DNA"/>
</dbReference>
<sequence length="160" mass="18397">MTGAKRMKGVDTVSEQSVDGNLTEPISEIFQIKHMPKFMHPYIEDIIDVDSDGYCGYRVITLDNRKDENDFECLAYIKAALLPPKRHRKRRVVALMEKWFTFPDMGHINVASALEETQRGSHILLNIDRQNKFQDLMKDEKGDNNTNVRVGSKSDDPIEL</sequence>
<dbReference type="GO" id="GO:0008233">
    <property type="term" value="F:peptidase activity"/>
    <property type="evidence" value="ECO:0007669"/>
    <property type="project" value="UniProtKB-KW"/>
</dbReference>
<keyword evidence="2" id="KW-0378">Hydrolase</keyword>
<keyword evidence="4" id="KW-1185">Reference proteome</keyword>
<accession>A0A392LW68</accession>
<dbReference type="GO" id="GO:0006508">
    <property type="term" value="P:proteolysis"/>
    <property type="evidence" value="ECO:0007669"/>
    <property type="project" value="UniProtKB-KW"/>
</dbReference>
<evidence type="ECO:0000313" key="3">
    <source>
        <dbReference type="EMBL" id="MCH79403.1"/>
    </source>
</evidence>
<keyword evidence="2" id="KW-0645">Protease</keyword>
<reference evidence="2 4" key="1">
    <citation type="journal article" date="2018" name="Front. Plant Sci.">
        <title>Red Clover (Trifolium pratense) and Zigzag Clover (T. medium) - A Picture of Genomic Similarities and Differences.</title>
        <authorList>
            <person name="Dluhosova J."/>
            <person name="Istvanek J."/>
            <person name="Nedelnik J."/>
            <person name="Repkova J."/>
        </authorList>
    </citation>
    <scope>NUCLEOTIDE SEQUENCE [LARGE SCALE GENOMIC DNA]</scope>
    <source>
        <strain evidence="2">10/8</strain>
        <strain evidence="4">cv. 10/8</strain>
        <tissue evidence="2">Leaf</tissue>
    </source>
</reference>
<feature type="region of interest" description="Disordered" evidence="1">
    <location>
        <begin position="138"/>
        <end position="160"/>
    </location>
</feature>
<evidence type="ECO:0000313" key="2">
    <source>
        <dbReference type="EMBL" id="MCH79263.1"/>
    </source>
</evidence>
<evidence type="ECO:0000256" key="1">
    <source>
        <dbReference type="SAM" id="MobiDB-lite"/>
    </source>
</evidence>
<comment type="caution">
    <text evidence="2">The sequence shown here is derived from an EMBL/GenBank/DDBJ whole genome shotgun (WGS) entry which is preliminary data.</text>
</comment>
<protein>
    <submittedName>
        <fullName evidence="2">OTU-like cysteine protease</fullName>
    </submittedName>
</protein>
<gene>
    <name evidence="2" type="ORF">A2U01_0000009</name>
    <name evidence="3" type="ORF">A2U01_0000152</name>
</gene>
<evidence type="ECO:0000313" key="4">
    <source>
        <dbReference type="Proteomes" id="UP000265520"/>
    </source>
</evidence>
<name>A0A392LW68_9FABA</name>
<dbReference type="EMBL" id="LXQA010000006">
    <property type="protein sequence ID" value="MCH79263.1"/>
    <property type="molecule type" value="Genomic_DNA"/>
</dbReference>